<dbReference type="KEGG" id="nam:NAMH_1722"/>
<dbReference type="OrthoDB" id="9815923at2"/>
<dbReference type="eggNOG" id="COG0463">
    <property type="taxonomic scope" value="Bacteria"/>
</dbReference>
<dbReference type="GO" id="GO:0016740">
    <property type="term" value="F:transferase activity"/>
    <property type="evidence" value="ECO:0007669"/>
    <property type="project" value="UniProtKB-KW"/>
</dbReference>
<name>B9L6W4_NAUPA</name>
<dbReference type="AlphaFoldDB" id="B9L6W4"/>
<dbReference type="EC" id="2.-.-.-" evidence="3"/>
<evidence type="ECO:0000256" key="1">
    <source>
        <dbReference type="ARBA" id="ARBA00038494"/>
    </source>
</evidence>
<sequence length="235" mass="27269">MNKLSVVIITKNSAKFIEGAVKSALFADEVLILDSGSSDNTCETAKAMGARVEFQEWLGFGKQKQKAVDLAKNDWVFVLDSDERITAELQNEIKAILENPEFNAYYVPRINVFWGREIKRLGLYPDYSVRLFDKKKAKFNEKEVHESVECECEIGYLKSPMKHLAYESIEEFIDKQNRYSTLGAKPNKLKAFISPLWTFFKLYFIKLGFLEGWDGFVIARLYSQYTFWKYVKGKK</sequence>
<dbReference type="InterPro" id="IPR001173">
    <property type="entry name" value="Glyco_trans_2-like"/>
</dbReference>
<dbReference type="RefSeq" id="WP_012663468.1">
    <property type="nucleotide sequence ID" value="NC_012115.1"/>
</dbReference>
<dbReference type="Gene3D" id="3.90.550.10">
    <property type="entry name" value="Spore Coat Polysaccharide Biosynthesis Protein SpsA, Chain A"/>
    <property type="match status" value="1"/>
</dbReference>
<evidence type="ECO:0000313" key="4">
    <source>
        <dbReference type="Proteomes" id="UP000000448"/>
    </source>
</evidence>
<evidence type="ECO:0000259" key="2">
    <source>
        <dbReference type="Pfam" id="PF00535"/>
    </source>
</evidence>
<dbReference type="PANTHER" id="PTHR43630:SF2">
    <property type="entry name" value="GLYCOSYLTRANSFERASE"/>
    <property type="match status" value="1"/>
</dbReference>
<gene>
    <name evidence="3" type="ordered locus">NAMH_1722</name>
</gene>
<organism evidence="3 4">
    <name type="scientific">Nautilia profundicola (strain ATCC BAA-1463 / DSM 18972 / AmH)</name>
    <dbReference type="NCBI Taxonomy" id="598659"/>
    <lineage>
        <taxon>Bacteria</taxon>
        <taxon>Pseudomonadati</taxon>
        <taxon>Campylobacterota</taxon>
        <taxon>Epsilonproteobacteria</taxon>
        <taxon>Nautiliales</taxon>
        <taxon>Nautiliaceae</taxon>
        <taxon>Nautilia</taxon>
    </lineage>
</organism>
<dbReference type="HOGENOM" id="CLU_065962_1_0_7"/>
<dbReference type="Proteomes" id="UP000000448">
    <property type="component" value="Chromosome"/>
</dbReference>
<keyword evidence="4" id="KW-1185">Reference proteome</keyword>
<evidence type="ECO:0000313" key="3">
    <source>
        <dbReference type="EMBL" id="ACM92096.1"/>
    </source>
</evidence>
<protein>
    <submittedName>
        <fullName evidence="3">Lipopolysaccharide core biosynthesis glycosyl transferase WaaE</fullName>
        <ecNumber evidence="3">2.-.-.-</ecNumber>
    </submittedName>
</protein>
<feature type="domain" description="Glycosyltransferase 2-like" evidence="2">
    <location>
        <begin position="5"/>
        <end position="163"/>
    </location>
</feature>
<dbReference type="EMBL" id="CP001279">
    <property type="protein sequence ID" value="ACM92096.1"/>
    <property type="molecule type" value="Genomic_DNA"/>
</dbReference>
<dbReference type="SUPFAM" id="SSF53448">
    <property type="entry name" value="Nucleotide-diphospho-sugar transferases"/>
    <property type="match status" value="1"/>
</dbReference>
<dbReference type="InterPro" id="IPR029044">
    <property type="entry name" value="Nucleotide-diphossugar_trans"/>
</dbReference>
<dbReference type="Pfam" id="PF00535">
    <property type="entry name" value="Glycos_transf_2"/>
    <property type="match status" value="1"/>
</dbReference>
<dbReference type="CAZy" id="GT2">
    <property type="family name" value="Glycosyltransferase Family 2"/>
</dbReference>
<dbReference type="CDD" id="cd02511">
    <property type="entry name" value="Beta4Glucosyltransferase"/>
    <property type="match status" value="1"/>
</dbReference>
<dbReference type="PANTHER" id="PTHR43630">
    <property type="entry name" value="POLY-BETA-1,6-N-ACETYL-D-GLUCOSAMINE SYNTHASE"/>
    <property type="match status" value="1"/>
</dbReference>
<keyword evidence="3" id="KW-0808">Transferase</keyword>
<comment type="similarity">
    <text evidence="1">Belongs to the glycosyltransferase 2 family. WaaE/KdtX subfamily.</text>
</comment>
<proteinExistence type="inferred from homology"/>
<accession>B9L6W4</accession>
<dbReference type="STRING" id="598659.NAMH_1722"/>
<reference evidence="3 4" key="1">
    <citation type="journal article" date="2009" name="PLoS Genet.">
        <title>Adaptations to submarine hydrothermal environments exemplified by the genome of Nautilia profundicola.</title>
        <authorList>
            <person name="Campbell B.J."/>
            <person name="Smith J.L."/>
            <person name="Hanson T.E."/>
            <person name="Klotz M.G."/>
            <person name="Stein L.Y."/>
            <person name="Lee C.K."/>
            <person name="Wu D."/>
            <person name="Robinson J.M."/>
            <person name="Khouri H.M."/>
            <person name="Eisen J.A."/>
            <person name="Cary S.C."/>
        </authorList>
    </citation>
    <scope>NUCLEOTIDE SEQUENCE [LARGE SCALE GENOMIC DNA]</scope>
    <source>
        <strain evidence="4">ATCC BAA-1463 / DSM 18972 / AmH</strain>
    </source>
</reference>